<evidence type="ECO:0000313" key="9">
    <source>
        <dbReference type="EMBL" id="MBC5686239.1"/>
    </source>
</evidence>
<evidence type="ECO:0000256" key="5">
    <source>
        <dbReference type="ARBA" id="ARBA00022989"/>
    </source>
</evidence>
<name>A0ABR7GFL4_9FIRM</name>
<feature type="transmembrane region" description="Helical" evidence="7">
    <location>
        <begin position="36"/>
        <end position="58"/>
    </location>
</feature>
<evidence type="ECO:0000259" key="8">
    <source>
        <dbReference type="Pfam" id="PF01757"/>
    </source>
</evidence>
<evidence type="ECO:0000256" key="6">
    <source>
        <dbReference type="ARBA" id="ARBA00023136"/>
    </source>
</evidence>
<organism evidence="9 10">
    <name type="scientific">Roseburia lenta</name>
    <dbReference type="NCBI Taxonomy" id="2763061"/>
    <lineage>
        <taxon>Bacteria</taxon>
        <taxon>Bacillati</taxon>
        <taxon>Bacillota</taxon>
        <taxon>Clostridia</taxon>
        <taxon>Lachnospirales</taxon>
        <taxon>Lachnospiraceae</taxon>
        <taxon>Roseburia</taxon>
    </lineage>
</organism>
<feature type="transmembrane region" description="Helical" evidence="7">
    <location>
        <begin position="12"/>
        <end position="30"/>
    </location>
</feature>
<dbReference type="RefSeq" id="WP_186854180.1">
    <property type="nucleotide sequence ID" value="NZ_JACOPG010000002.1"/>
</dbReference>
<dbReference type="Proteomes" id="UP000643810">
    <property type="component" value="Unassembled WGS sequence"/>
</dbReference>
<feature type="transmembrane region" description="Helical" evidence="7">
    <location>
        <begin position="293"/>
        <end position="313"/>
    </location>
</feature>
<feature type="transmembrane region" description="Helical" evidence="7">
    <location>
        <begin position="265"/>
        <end position="287"/>
    </location>
</feature>
<keyword evidence="3" id="KW-1003">Cell membrane</keyword>
<feature type="transmembrane region" description="Helical" evidence="7">
    <location>
        <begin position="132"/>
        <end position="152"/>
    </location>
</feature>
<sequence>MIPLNEKSKNRIQIIRAIAIISVLVIHTVGQSPYELYIRPLVNFGVGVFLFLSGFLTPRIEDVKVFYTKRILRVFIPYLVWSLLLCVVYGDYQDLAWNLLTFQESSIYYYIFVYLQITLLVPILWKLLDARYYWLGLAITPVAILVEVIWALTGHYLIYPRNINNCLVWISFVYLGMLFRRGIIRIHGRYQQWSIVMGLAMFLEVLEGKFWLSFGREDFATTQVKLSSMFVTGCVCVLVFFYITGLHKDEIYTEKGSKKEIFRRIVISIGDASFGIYLVHPLVIYFLRHNTGFLFPLNTILTLILTYLCVWIGQRICGKKLGRYLGFY</sequence>
<feature type="transmembrane region" description="Helical" evidence="7">
    <location>
        <begin position="107"/>
        <end position="125"/>
    </location>
</feature>
<feature type="transmembrane region" description="Helical" evidence="7">
    <location>
        <begin position="226"/>
        <end position="244"/>
    </location>
</feature>
<gene>
    <name evidence="9" type="ORF">H8R94_06410</name>
</gene>
<dbReference type="GO" id="GO:0016746">
    <property type="term" value="F:acyltransferase activity"/>
    <property type="evidence" value="ECO:0007669"/>
    <property type="project" value="UniProtKB-KW"/>
</dbReference>
<evidence type="ECO:0000256" key="3">
    <source>
        <dbReference type="ARBA" id="ARBA00022475"/>
    </source>
</evidence>
<evidence type="ECO:0000256" key="2">
    <source>
        <dbReference type="ARBA" id="ARBA00007400"/>
    </source>
</evidence>
<keyword evidence="6 7" id="KW-0472">Membrane</keyword>
<dbReference type="Pfam" id="PF01757">
    <property type="entry name" value="Acyl_transf_3"/>
    <property type="match status" value="1"/>
</dbReference>
<keyword evidence="9" id="KW-0012">Acyltransferase</keyword>
<protein>
    <submittedName>
        <fullName evidence="9">Acyltransferase</fullName>
    </submittedName>
</protein>
<dbReference type="InterPro" id="IPR002656">
    <property type="entry name" value="Acyl_transf_3_dom"/>
</dbReference>
<comment type="subcellular location">
    <subcellularLocation>
        <location evidence="1">Cell membrane</location>
        <topology evidence="1">Multi-pass membrane protein</topology>
    </subcellularLocation>
</comment>
<evidence type="ECO:0000313" key="10">
    <source>
        <dbReference type="Proteomes" id="UP000643810"/>
    </source>
</evidence>
<reference evidence="9 10" key="1">
    <citation type="submission" date="2020-08" db="EMBL/GenBank/DDBJ databases">
        <title>Genome public.</title>
        <authorList>
            <person name="Liu C."/>
            <person name="Sun Q."/>
        </authorList>
    </citation>
    <scope>NUCLEOTIDE SEQUENCE [LARGE SCALE GENOMIC DNA]</scope>
    <source>
        <strain evidence="9 10">NSJ-9</strain>
    </source>
</reference>
<feature type="transmembrane region" description="Helical" evidence="7">
    <location>
        <begin position="190"/>
        <end position="206"/>
    </location>
</feature>
<accession>A0ABR7GFL4</accession>
<feature type="transmembrane region" description="Helical" evidence="7">
    <location>
        <begin position="70"/>
        <end position="92"/>
    </location>
</feature>
<evidence type="ECO:0000256" key="1">
    <source>
        <dbReference type="ARBA" id="ARBA00004651"/>
    </source>
</evidence>
<evidence type="ECO:0000256" key="7">
    <source>
        <dbReference type="SAM" id="Phobius"/>
    </source>
</evidence>
<feature type="transmembrane region" description="Helical" evidence="7">
    <location>
        <begin position="158"/>
        <end position="178"/>
    </location>
</feature>
<keyword evidence="4 7" id="KW-0812">Transmembrane</keyword>
<dbReference type="EMBL" id="JACOPG010000002">
    <property type="protein sequence ID" value="MBC5686239.1"/>
    <property type="molecule type" value="Genomic_DNA"/>
</dbReference>
<proteinExistence type="inferred from homology"/>
<dbReference type="PANTHER" id="PTHR40074:SF2">
    <property type="entry name" value="O-ACETYLTRANSFERASE WECH"/>
    <property type="match status" value="1"/>
</dbReference>
<comment type="caution">
    <text evidence="9">The sequence shown here is derived from an EMBL/GenBank/DDBJ whole genome shotgun (WGS) entry which is preliminary data.</text>
</comment>
<dbReference type="PANTHER" id="PTHR40074">
    <property type="entry name" value="O-ACETYLTRANSFERASE WECH"/>
    <property type="match status" value="1"/>
</dbReference>
<evidence type="ECO:0000256" key="4">
    <source>
        <dbReference type="ARBA" id="ARBA00022692"/>
    </source>
</evidence>
<feature type="domain" description="Acyltransferase 3" evidence="8">
    <location>
        <begin position="11"/>
        <end position="312"/>
    </location>
</feature>
<keyword evidence="9" id="KW-0808">Transferase</keyword>
<keyword evidence="10" id="KW-1185">Reference proteome</keyword>
<keyword evidence="5 7" id="KW-1133">Transmembrane helix</keyword>
<comment type="similarity">
    <text evidence="2">Belongs to the acyltransferase 3 family.</text>
</comment>